<dbReference type="Proteomes" id="UP000271974">
    <property type="component" value="Unassembled WGS sequence"/>
</dbReference>
<dbReference type="InterPro" id="IPR001627">
    <property type="entry name" value="Semap_dom"/>
</dbReference>
<dbReference type="OrthoDB" id="6417648at2759"/>
<dbReference type="SUPFAM" id="SSF101912">
    <property type="entry name" value="Sema domain"/>
    <property type="match status" value="1"/>
</dbReference>
<dbReference type="SUPFAM" id="SSF103575">
    <property type="entry name" value="Plexin repeat"/>
    <property type="match status" value="1"/>
</dbReference>
<dbReference type="InterPro" id="IPR036352">
    <property type="entry name" value="Semap_dom_sf"/>
</dbReference>
<evidence type="ECO:0000256" key="2">
    <source>
        <dbReference type="ARBA" id="ARBA00010297"/>
    </source>
</evidence>
<feature type="chain" id="PRO_5018658173" description="Sema domain-containing protein" evidence="11">
    <location>
        <begin position="28"/>
        <end position="737"/>
    </location>
</feature>
<dbReference type="Gene3D" id="3.30.1680.10">
    <property type="entry name" value="ligand-binding face of the semaphorins, domain 2"/>
    <property type="match status" value="1"/>
</dbReference>
<gene>
    <name evidence="13" type="ORF">EGW08_021523</name>
</gene>
<feature type="non-terminal residue" evidence="13">
    <location>
        <position position="737"/>
    </location>
</feature>
<dbReference type="InterPro" id="IPR002165">
    <property type="entry name" value="Plexin_repeat"/>
</dbReference>
<dbReference type="GO" id="GO:0017154">
    <property type="term" value="F:semaphorin receptor activity"/>
    <property type="evidence" value="ECO:0007669"/>
    <property type="project" value="InterPro"/>
</dbReference>
<dbReference type="SMART" id="SM00423">
    <property type="entry name" value="PSI"/>
    <property type="match status" value="1"/>
</dbReference>
<dbReference type="GO" id="GO:0002116">
    <property type="term" value="C:semaphorin receptor complex"/>
    <property type="evidence" value="ECO:0007669"/>
    <property type="project" value="TreeGrafter"/>
</dbReference>
<evidence type="ECO:0000256" key="9">
    <source>
        <dbReference type="ARBA" id="ARBA00023180"/>
    </source>
</evidence>
<evidence type="ECO:0000256" key="10">
    <source>
        <dbReference type="PROSITE-ProRule" id="PRU00352"/>
    </source>
</evidence>
<evidence type="ECO:0000313" key="14">
    <source>
        <dbReference type="Proteomes" id="UP000271974"/>
    </source>
</evidence>
<evidence type="ECO:0000256" key="11">
    <source>
        <dbReference type="SAM" id="SignalP"/>
    </source>
</evidence>
<feature type="signal peptide" evidence="11">
    <location>
        <begin position="1"/>
        <end position="27"/>
    </location>
</feature>
<keyword evidence="6" id="KW-1133">Transmembrane helix</keyword>
<dbReference type="InterPro" id="IPR016201">
    <property type="entry name" value="PSI"/>
</dbReference>
<dbReference type="InterPro" id="IPR014756">
    <property type="entry name" value="Ig_E-set"/>
</dbReference>
<keyword evidence="9" id="KW-0325">Glycoprotein</keyword>
<organism evidence="13 14">
    <name type="scientific">Elysia chlorotica</name>
    <name type="common">Eastern emerald elysia</name>
    <name type="synonym">Sea slug</name>
    <dbReference type="NCBI Taxonomy" id="188477"/>
    <lineage>
        <taxon>Eukaryota</taxon>
        <taxon>Metazoa</taxon>
        <taxon>Spiralia</taxon>
        <taxon>Lophotrochozoa</taxon>
        <taxon>Mollusca</taxon>
        <taxon>Gastropoda</taxon>
        <taxon>Heterobranchia</taxon>
        <taxon>Euthyneura</taxon>
        <taxon>Panpulmonata</taxon>
        <taxon>Sacoglossa</taxon>
        <taxon>Placobranchoidea</taxon>
        <taxon>Plakobranchidae</taxon>
        <taxon>Elysia</taxon>
    </lineage>
</organism>
<comment type="subcellular location">
    <subcellularLocation>
        <location evidence="1">Membrane</location>
        <topology evidence="1">Single-pass membrane protein</topology>
    </subcellularLocation>
</comment>
<dbReference type="Gene3D" id="2.130.10.10">
    <property type="entry name" value="YVTN repeat-like/Quinoprotein amine dehydrogenase"/>
    <property type="match status" value="1"/>
</dbReference>
<sequence>MAAMQHHILPWHLFLSLIFVSIIKVQTEMNFSNFSVGPEYAPLFTIVREPNKNYFYVGGRNIVLHLDSNLNLISTFKRGPEPSDGASCLSEADCSQQSLQPNDYKVLVISERKDKLLACGTANQGECTLHTLNDISDYVRVTGEGAGYLVGSRKSAKVIVSRMSDAIVDEFFYVFHQYDERNITLAPPVISLRILKNEKTDFVMKFAYEDQASKMYSLLDILPGFKSTFLMSFVKAFVSGNFVYTVTNQQKSVSLSNLVRPIIGRMCYLKDLVFQSYVENELRCKHGDILYNKATSVFVDQEENVLYLTAVRTESGSSSSDKSEGTVLCKTSITTINHFLKHALLYCYGPTGSTADARRLDWNRQETLCIGNEIEKQEIETGNQCGPFSSNAGVRGLFEVPMDFVEMFEKKQVVLLNAKEGNLTLGDESGKLMRYVGSQGWRKYVDFQLSEFPIQPDTEADLEDNLFVLAGDQVWKVPTSCSLHQDCDSCQGKNDPLNCGWCRTRNQCTQINECPEKYYWSDNECPPVIKRIFPESGPSEGGTSLDVQSPMFTGALDEDKLRVYIGGNECSRIDLKRFNFSCKTPAGIGGQPIVIEMDDTSTSAARQYEVKGQSEFHTFFQYKDFKVSTFEPTRGPESGGTVITIQGENLDIGRNISITVAGMVCALEGKRNPNNLTCVTKAYSPRDERRRRALSRARGDGSVQVTIDSVVRSSGADRFLYFPTPHIKRIFPARSIL</sequence>
<dbReference type="Pfam" id="PF01437">
    <property type="entry name" value="PSI"/>
    <property type="match status" value="1"/>
</dbReference>
<evidence type="ECO:0000256" key="7">
    <source>
        <dbReference type="ARBA" id="ARBA00023136"/>
    </source>
</evidence>
<dbReference type="InterPro" id="IPR031148">
    <property type="entry name" value="Plexin"/>
</dbReference>
<dbReference type="InterPro" id="IPR015943">
    <property type="entry name" value="WD40/YVTN_repeat-like_dom_sf"/>
</dbReference>
<comment type="caution">
    <text evidence="10">Lacks conserved residue(s) required for the propagation of feature annotation.</text>
</comment>
<comment type="similarity">
    <text evidence="2">Belongs to the plexin family.</text>
</comment>
<dbReference type="EMBL" id="RQTK01001348">
    <property type="protein sequence ID" value="RUS70716.1"/>
    <property type="molecule type" value="Genomic_DNA"/>
</dbReference>
<evidence type="ECO:0000256" key="5">
    <source>
        <dbReference type="ARBA" id="ARBA00022737"/>
    </source>
</evidence>
<keyword evidence="4 11" id="KW-0732">Signal</keyword>
<keyword evidence="8" id="KW-1015">Disulfide bond</keyword>
<evidence type="ECO:0000259" key="12">
    <source>
        <dbReference type="PROSITE" id="PS51004"/>
    </source>
</evidence>
<evidence type="ECO:0000256" key="1">
    <source>
        <dbReference type="ARBA" id="ARBA00004167"/>
    </source>
</evidence>
<dbReference type="PROSITE" id="PS51004">
    <property type="entry name" value="SEMA"/>
    <property type="match status" value="1"/>
</dbReference>
<dbReference type="Pfam" id="PF01833">
    <property type="entry name" value="TIG"/>
    <property type="match status" value="2"/>
</dbReference>
<protein>
    <recommendedName>
        <fullName evidence="12">Sema domain-containing protein</fullName>
    </recommendedName>
</protein>
<evidence type="ECO:0000313" key="13">
    <source>
        <dbReference type="EMBL" id="RUS70716.1"/>
    </source>
</evidence>
<dbReference type="STRING" id="188477.A0A3S0ZAW1"/>
<accession>A0A3S0ZAW1</accession>
<dbReference type="PANTHER" id="PTHR22625">
    <property type="entry name" value="PLEXIN"/>
    <property type="match status" value="1"/>
</dbReference>
<dbReference type="PANTHER" id="PTHR22625:SF70">
    <property type="entry name" value="PLEXIN A, ISOFORM A"/>
    <property type="match status" value="1"/>
</dbReference>
<dbReference type="SUPFAM" id="SSF81296">
    <property type="entry name" value="E set domains"/>
    <property type="match status" value="2"/>
</dbReference>
<dbReference type="SMART" id="SM00630">
    <property type="entry name" value="Sema"/>
    <property type="match status" value="1"/>
</dbReference>
<dbReference type="SMART" id="SM00429">
    <property type="entry name" value="IPT"/>
    <property type="match status" value="2"/>
</dbReference>
<name>A0A3S0ZAW1_ELYCH</name>
<dbReference type="GO" id="GO:0030334">
    <property type="term" value="P:regulation of cell migration"/>
    <property type="evidence" value="ECO:0007669"/>
    <property type="project" value="TreeGrafter"/>
</dbReference>
<evidence type="ECO:0000256" key="4">
    <source>
        <dbReference type="ARBA" id="ARBA00022729"/>
    </source>
</evidence>
<dbReference type="GO" id="GO:0005886">
    <property type="term" value="C:plasma membrane"/>
    <property type="evidence" value="ECO:0007669"/>
    <property type="project" value="TreeGrafter"/>
</dbReference>
<keyword evidence="14" id="KW-1185">Reference proteome</keyword>
<dbReference type="AlphaFoldDB" id="A0A3S0ZAW1"/>
<evidence type="ECO:0000256" key="3">
    <source>
        <dbReference type="ARBA" id="ARBA00022692"/>
    </source>
</evidence>
<dbReference type="InterPro" id="IPR002909">
    <property type="entry name" value="IPT_dom"/>
</dbReference>
<comment type="caution">
    <text evidence="13">The sequence shown here is derived from an EMBL/GenBank/DDBJ whole genome shotgun (WGS) entry which is preliminary data.</text>
</comment>
<keyword evidence="5" id="KW-0677">Repeat</keyword>
<keyword evidence="7" id="KW-0472">Membrane</keyword>
<evidence type="ECO:0000256" key="8">
    <source>
        <dbReference type="ARBA" id="ARBA00023157"/>
    </source>
</evidence>
<keyword evidence="3" id="KW-0812">Transmembrane</keyword>
<reference evidence="13 14" key="1">
    <citation type="submission" date="2019-01" db="EMBL/GenBank/DDBJ databases">
        <title>A draft genome assembly of the solar-powered sea slug Elysia chlorotica.</title>
        <authorList>
            <person name="Cai H."/>
            <person name="Li Q."/>
            <person name="Fang X."/>
            <person name="Li J."/>
            <person name="Curtis N.E."/>
            <person name="Altenburger A."/>
            <person name="Shibata T."/>
            <person name="Feng M."/>
            <person name="Maeda T."/>
            <person name="Schwartz J.A."/>
            <person name="Shigenobu S."/>
            <person name="Lundholm N."/>
            <person name="Nishiyama T."/>
            <person name="Yang H."/>
            <person name="Hasebe M."/>
            <person name="Li S."/>
            <person name="Pierce S.K."/>
            <person name="Wang J."/>
        </authorList>
    </citation>
    <scope>NUCLEOTIDE SEQUENCE [LARGE SCALE GENOMIC DNA]</scope>
    <source>
        <strain evidence="13">EC2010</strain>
        <tissue evidence="13">Whole organism of an adult</tissue>
    </source>
</reference>
<dbReference type="Gene3D" id="2.60.40.10">
    <property type="entry name" value="Immunoglobulins"/>
    <property type="match status" value="2"/>
</dbReference>
<evidence type="ECO:0000256" key="6">
    <source>
        <dbReference type="ARBA" id="ARBA00022989"/>
    </source>
</evidence>
<feature type="domain" description="Sema" evidence="12">
    <location>
        <begin position="14"/>
        <end position="479"/>
    </location>
</feature>
<proteinExistence type="inferred from homology"/>
<dbReference type="InterPro" id="IPR013783">
    <property type="entry name" value="Ig-like_fold"/>
</dbReference>